<accession>A0A4Y7SN87</accession>
<reference evidence="2 3" key="1">
    <citation type="journal article" date="2019" name="Nat. Ecol. Evol.">
        <title>Megaphylogeny resolves global patterns of mushroom evolution.</title>
        <authorList>
            <person name="Varga T."/>
            <person name="Krizsan K."/>
            <person name="Foldi C."/>
            <person name="Dima B."/>
            <person name="Sanchez-Garcia M."/>
            <person name="Sanchez-Ramirez S."/>
            <person name="Szollosi G.J."/>
            <person name="Szarkandi J.G."/>
            <person name="Papp V."/>
            <person name="Albert L."/>
            <person name="Andreopoulos W."/>
            <person name="Angelini C."/>
            <person name="Antonin V."/>
            <person name="Barry K.W."/>
            <person name="Bougher N.L."/>
            <person name="Buchanan P."/>
            <person name="Buyck B."/>
            <person name="Bense V."/>
            <person name="Catcheside P."/>
            <person name="Chovatia M."/>
            <person name="Cooper J."/>
            <person name="Damon W."/>
            <person name="Desjardin D."/>
            <person name="Finy P."/>
            <person name="Geml J."/>
            <person name="Haridas S."/>
            <person name="Hughes K."/>
            <person name="Justo A."/>
            <person name="Karasinski D."/>
            <person name="Kautmanova I."/>
            <person name="Kiss B."/>
            <person name="Kocsube S."/>
            <person name="Kotiranta H."/>
            <person name="LaButti K.M."/>
            <person name="Lechner B.E."/>
            <person name="Liimatainen K."/>
            <person name="Lipzen A."/>
            <person name="Lukacs Z."/>
            <person name="Mihaltcheva S."/>
            <person name="Morgado L.N."/>
            <person name="Niskanen T."/>
            <person name="Noordeloos M.E."/>
            <person name="Ohm R.A."/>
            <person name="Ortiz-Santana B."/>
            <person name="Ovrebo C."/>
            <person name="Racz N."/>
            <person name="Riley R."/>
            <person name="Savchenko A."/>
            <person name="Shiryaev A."/>
            <person name="Soop K."/>
            <person name="Spirin V."/>
            <person name="Szebenyi C."/>
            <person name="Tomsovsky M."/>
            <person name="Tulloss R.E."/>
            <person name="Uehling J."/>
            <person name="Grigoriev I.V."/>
            <person name="Vagvolgyi C."/>
            <person name="Papp T."/>
            <person name="Martin F.M."/>
            <person name="Miettinen O."/>
            <person name="Hibbett D.S."/>
            <person name="Nagy L.G."/>
        </authorList>
    </citation>
    <scope>NUCLEOTIDE SEQUENCE [LARGE SCALE GENOMIC DNA]</scope>
    <source>
        <strain evidence="2 3">FP101781</strain>
    </source>
</reference>
<comment type="caution">
    <text evidence="2">The sequence shown here is derived from an EMBL/GenBank/DDBJ whole genome shotgun (WGS) entry which is preliminary data.</text>
</comment>
<sequence>VSVGPRLTYALGTVADLEGFSAPSSAQGSRKQAKLQFKDMRRLTRSSESSMKNFWRGTFPTRNSSSEEHCTRPSLSCVSRT</sequence>
<feature type="region of interest" description="Disordered" evidence="1">
    <location>
        <begin position="20"/>
        <end position="42"/>
    </location>
</feature>
<dbReference type="Proteomes" id="UP000298030">
    <property type="component" value="Unassembled WGS sequence"/>
</dbReference>
<keyword evidence="3" id="KW-1185">Reference proteome</keyword>
<evidence type="ECO:0000313" key="2">
    <source>
        <dbReference type="EMBL" id="TEB23305.1"/>
    </source>
</evidence>
<proteinExistence type="predicted"/>
<name>A0A4Y7SN87_COPMI</name>
<protein>
    <submittedName>
        <fullName evidence="2">Uncharacterized protein</fullName>
    </submittedName>
</protein>
<dbReference type="AlphaFoldDB" id="A0A4Y7SN87"/>
<feature type="non-terminal residue" evidence="2">
    <location>
        <position position="1"/>
    </location>
</feature>
<evidence type="ECO:0000313" key="3">
    <source>
        <dbReference type="Proteomes" id="UP000298030"/>
    </source>
</evidence>
<evidence type="ECO:0000256" key="1">
    <source>
        <dbReference type="SAM" id="MobiDB-lite"/>
    </source>
</evidence>
<gene>
    <name evidence="2" type="ORF">FA13DRAFT_1740067</name>
</gene>
<organism evidence="2 3">
    <name type="scientific">Coprinellus micaceus</name>
    <name type="common">Glistening ink-cap mushroom</name>
    <name type="synonym">Coprinus micaceus</name>
    <dbReference type="NCBI Taxonomy" id="71717"/>
    <lineage>
        <taxon>Eukaryota</taxon>
        <taxon>Fungi</taxon>
        <taxon>Dikarya</taxon>
        <taxon>Basidiomycota</taxon>
        <taxon>Agaricomycotina</taxon>
        <taxon>Agaricomycetes</taxon>
        <taxon>Agaricomycetidae</taxon>
        <taxon>Agaricales</taxon>
        <taxon>Agaricineae</taxon>
        <taxon>Psathyrellaceae</taxon>
        <taxon>Coprinellus</taxon>
    </lineage>
</organism>
<dbReference type="EMBL" id="QPFP01000079">
    <property type="protein sequence ID" value="TEB23305.1"/>
    <property type="molecule type" value="Genomic_DNA"/>
</dbReference>
<feature type="region of interest" description="Disordered" evidence="1">
    <location>
        <begin position="54"/>
        <end position="81"/>
    </location>
</feature>